<dbReference type="Proteomes" id="UP000887565">
    <property type="component" value="Unplaced"/>
</dbReference>
<proteinExistence type="predicted"/>
<organism evidence="1 2">
    <name type="scientific">Romanomermis culicivorax</name>
    <name type="common">Nematode worm</name>
    <dbReference type="NCBI Taxonomy" id="13658"/>
    <lineage>
        <taxon>Eukaryota</taxon>
        <taxon>Metazoa</taxon>
        <taxon>Ecdysozoa</taxon>
        <taxon>Nematoda</taxon>
        <taxon>Enoplea</taxon>
        <taxon>Dorylaimia</taxon>
        <taxon>Mermithida</taxon>
        <taxon>Mermithoidea</taxon>
        <taxon>Mermithidae</taxon>
        <taxon>Romanomermis</taxon>
    </lineage>
</organism>
<dbReference type="WBParaSite" id="nRc.2.0.1.t22672-RA">
    <property type="protein sequence ID" value="nRc.2.0.1.t22672-RA"/>
    <property type="gene ID" value="nRc.2.0.1.g22672"/>
</dbReference>
<evidence type="ECO:0000313" key="2">
    <source>
        <dbReference type="WBParaSite" id="nRc.2.0.1.t22672-RA"/>
    </source>
</evidence>
<name>A0A915J934_ROMCU</name>
<dbReference type="AlphaFoldDB" id="A0A915J934"/>
<keyword evidence="1" id="KW-1185">Reference proteome</keyword>
<evidence type="ECO:0000313" key="1">
    <source>
        <dbReference type="Proteomes" id="UP000887565"/>
    </source>
</evidence>
<sequence>MTDLNALTEEYKRLIMNLVDNAQAVTNTLPQKLEETKTSILSYVPNADTANNLANTIRGYVEDMSPPGDSPDLYK</sequence>
<reference evidence="2" key="1">
    <citation type="submission" date="2022-11" db="UniProtKB">
        <authorList>
            <consortium name="WormBaseParasite"/>
        </authorList>
    </citation>
    <scope>IDENTIFICATION</scope>
</reference>
<protein>
    <submittedName>
        <fullName evidence="2">Uncharacterized protein</fullName>
    </submittedName>
</protein>
<accession>A0A915J934</accession>